<protein>
    <recommendedName>
        <fullName evidence="6">Very short patch repair endonuclease</fullName>
        <ecNumber evidence="6">3.1.-.-</ecNumber>
    </recommendedName>
</protein>
<accession>A0ABQ1VMP2</accession>
<organism evidence="8 9">
    <name type="scientific">Paracoccus acridae</name>
    <dbReference type="NCBI Taxonomy" id="1795310"/>
    <lineage>
        <taxon>Bacteria</taxon>
        <taxon>Pseudomonadati</taxon>
        <taxon>Pseudomonadota</taxon>
        <taxon>Alphaproteobacteria</taxon>
        <taxon>Rhodobacterales</taxon>
        <taxon>Paracoccaceae</taxon>
        <taxon>Paracoccus</taxon>
    </lineage>
</organism>
<dbReference type="CDD" id="cd00221">
    <property type="entry name" value="Vsr"/>
    <property type="match status" value="1"/>
</dbReference>
<dbReference type="NCBIfam" id="TIGR00632">
    <property type="entry name" value="vsr"/>
    <property type="match status" value="1"/>
</dbReference>
<evidence type="ECO:0000256" key="5">
    <source>
        <dbReference type="ARBA" id="ARBA00023204"/>
    </source>
</evidence>
<evidence type="ECO:0000256" key="6">
    <source>
        <dbReference type="PIRNR" id="PIRNR018267"/>
    </source>
</evidence>
<sequence length="149" mass="16978">MADKLSPSARSENMSKVRSRDTGPELRVRRLLHRAGYRFRLQRRDLPGRPDLYLPKYKLAIFVHGCFWHGHDGCRRARLPTTRPEFWKAKIMRNKERDAAALRALAAAGIEVLTLWACELDDNAILACVAAVRTHSPSRSSRPVRCVSS</sequence>
<dbReference type="EC" id="3.1.-.-" evidence="6"/>
<keyword evidence="3 6" id="KW-0227">DNA damage</keyword>
<keyword evidence="5 6" id="KW-0234">DNA repair</keyword>
<dbReference type="Proteomes" id="UP000640509">
    <property type="component" value="Unassembled WGS sequence"/>
</dbReference>
<evidence type="ECO:0000256" key="7">
    <source>
        <dbReference type="SAM" id="MobiDB-lite"/>
    </source>
</evidence>
<evidence type="ECO:0000256" key="3">
    <source>
        <dbReference type="ARBA" id="ARBA00022763"/>
    </source>
</evidence>
<keyword evidence="9" id="KW-1185">Reference proteome</keyword>
<feature type="compositionally biased region" description="Basic and acidic residues" evidence="7">
    <location>
        <begin position="13"/>
        <end position="22"/>
    </location>
</feature>
<dbReference type="RefSeq" id="WP_188717330.1">
    <property type="nucleotide sequence ID" value="NZ_BMIV01000043.1"/>
</dbReference>
<dbReference type="InterPro" id="IPR011335">
    <property type="entry name" value="Restrct_endonuc-II-like"/>
</dbReference>
<dbReference type="GO" id="GO:0004519">
    <property type="term" value="F:endonuclease activity"/>
    <property type="evidence" value="ECO:0007669"/>
    <property type="project" value="UniProtKB-KW"/>
</dbReference>
<comment type="function">
    <text evidence="6">May nick specific sequences that contain T:G mispairs resulting from m5C-deamination.</text>
</comment>
<name>A0ABQ1VMP2_9RHOB</name>
<evidence type="ECO:0000313" key="9">
    <source>
        <dbReference type="Proteomes" id="UP000640509"/>
    </source>
</evidence>
<comment type="similarity">
    <text evidence="6">Belongs to the vsr family.</text>
</comment>
<comment type="caution">
    <text evidence="8">The sequence shown here is derived from an EMBL/GenBank/DDBJ whole genome shotgun (WGS) entry which is preliminary data.</text>
</comment>
<keyword evidence="1 6" id="KW-0540">Nuclease</keyword>
<evidence type="ECO:0000313" key="8">
    <source>
        <dbReference type="EMBL" id="GGF81910.1"/>
    </source>
</evidence>
<dbReference type="Pfam" id="PF03852">
    <property type="entry name" value="Vsr"/>
    <property type="match status" value="1"/>
</dbReference>
<dbReference type="PIRSF" id="PIRSF018267">
    <property type="entry name" value="VSR_endonuc"/>
    <property type="match status" value="1"/>
</dbReference>
<proteinExistence type="inferred from homology"/>
<dbReference type="EMBL" id="BMIV01000043">
    <property type="protein sequence ID" value="GGF81910.1"/>
    <property type="molecule type" value="Genomic_DNA"/>
</dbReference>
<evidence type="ECO:0000256" key="4">
    <source>
        <dbReference type="ARBA" id="ARBA00022801"/>
    </source>
</evidence>
<gene>
    <name evidence="8" type="ORF">GCM10011402_38160</name>
</gene>
<dbReference type="InterPro" id="IPR004603">
    <property type="entry name" value="DNA_mismatch_endonuc_vsr"/>
</dbReference>
<feature type="region of interest" description="Disordered" evidence="7">
    <location>
        <begin position="1"/>
        <end position="22"/>
    </location>
</feature>
<evidence type="ECO:0000256" key="1">
    <source>
        <dbReference type="ARBA" id="ARBA00022722"/>
    </source>
</evidence>
<evidence type="ECO:0000256" key="2">
    <source>
        <dbReference type="ARBA" id="ARBA00022759"/>
    </source>
</evidence>
<keyword evidence="4 6" id="KW-0378">Hydrolase</keyword>
<dbReference type="Gene3D" id="3.40.960.10">
    <property type="entry name" value="VSR Endonuclease"/>
    <property type="match status" value="1"/>
</dbReference>
<keyword evidence="2 6" id="KW-0255">Endonuclease</keyword>
<reference evidence="9" key="1">
    <citation type="journal article" date="2019" name="Int. J. Syst. Evol. Microbiol.">
        <title>The Global Catalogue of Microorganisms (GCM) 10K type strain sequencing project: providing services to taxonomists for standard genome sequencing and annotation.</title>
        <authorList>
            <consortium name="The Broad Institute Genomics Platform"/>
            <consortium name="The Broad Institute Genome Sequencing Center for Infectious Disease"/>
            <person name="Wu L."/>
            <person name="Ma J."/>
        </authorList>
    </citation>
    <scope>NUCLEOTIDE SEQUENCE [LARGE SCALE GENOMIC DNA]</scope>
    <source>
        <strain evidence="9">CGMCC 1.15419</strain>
    </source>
</reference>
<dbReference type="SUPFAM" id="SSF52980">
    <property type="entry name" value="Restriction endonuclease-like"/>
    <property type="match status" value="1"/>
</dbReference>